<dbReference type="CDD" id="cd00761">
    <property type="entry name" value="Glyco_tranf_GTA_type"/>
    <property type="match status" value="1"/>
</dbReference>
<name>A0ABW4RW29_9ACTN</name>
<dbReference type="Proteomes" id="UP001597326">
    <property type="component" value="Unassembled WGS sequence"/>
</dbReference>
<dbReference type="RefSeq" id="WP_343873686.1">
    <property type="nucleotide sequence ID" value="NZ_BAAAIX010000019.1"/>
</dbReference>
<evidence type="ECO:0000313" key="3">
    <source>
        <dbReference type="EMBL" id="MFD1890548.1"/>
    </source>
</evidence>
<dbReference type="InterPro" id="IPR050834">
    <property type="entry name" value="Glycosyltransf_2"/>
</dbReference>
<dbReference type="InterPro" id="IPR001173">
    <property type="entry name" value="Glyco_trans_2-like"/>
</dbReference>
<feature type="domain" description="Glycosyltransferase 2-like" evidence="2">
    <location>
        <begin position="5"/>
        <end position="115"/>
    </location>
</feature>
<sequence>MPAVTVVMPTYLRQEYLRGALDSLVRQEFSDFTALVCDNANSAETRDLVASYGDDRLVYVPREENLGLVRNSLEGFRAARTEFVTKLDDDDEFEPGYLKRAVEALRAHPDAAFAFTDMRWIGPSGEDLHEVQQQQDESHGYDRLVEGMYRPLTTLLVHGVVALNATVLRTSALDWAALDEDTATAFDLHILLEAARTGGGAWHVAERLVRYRVHPATDSVLNYERQLRGRQVALAHALTDAAPFDRPALEAAQTNTALTLSRVLLSEGDARASRQALAPALRGAVKPAAFRLAALGVLPSGLTRSVMEIRGARWRKRHGMGPTSPAPRTAAQATGGSDG</sequence>
<dbReference type="SUPFAM" id="SSF53448">
    <property type="entry name" value="Nucleotide-diphospho-sugar transferases"/>
    <property type="match status" value="1"/>
</dbReference>
<dbReference type="Gene3D" id="3.90.550.10">
    <property type="entry name" value="Spore Coat Polysaccharide Biosynthesis Protein SpsA, Chain A"/>
    <property type="match status" value="1"/>
</dbReference>
<dbReference type="Pfam" id="PF00535">
    <property type="entry name" value="Glycos_transf_2"/>
    <property type="match status" value="1"/>
</dbReference>
<evidence type="ECO:0000256" key="1">
    <source>
        <dbReference type="SAM" id="MobiDB-lite"/>
    </source>
</evidence>
<dbReference type="InterPro" id="IPR029044">
    <property type="entry name" value="Nucleotide-diphossugar_trans"/>
</dbReference>
<dbReference type="PANTHER" id="PTHR43685:SF11">
    <property type="entry name" value="GLYCOSYLTRANSFERASE TAGX-RELATED"/>
    <property type="match status" value="1"/>
</dbReference>
<reference evidence="4" key="1">
    <citation type="journal article" date="2019" name="Int. J. Syst. Evol. Microbiol.">
        <title>The Global Catalogue of Microorganisms (GCM) 10K type strain sequencing project: providing services to taxonomists for standard genome sequencing and annotation.</title>
        <authorList>
            <consortium name="The Broad Institute Genomics Platform"/>
            <consortium name="The Broad Institute Genome Sequencing Center for Infectious Disease"/>
            <person name="Wu L."/>
            <person name="Ma J."/>
        </authorList>
    </citation>
    <scope>NUCLEOTIDE SEQUENCE [LARGE SCALE GENOMIC DNA]</scope>
    <source>
        <strain evidence="4">CAIM 431</strain>
    </source>
</reference>
<gene>
    <name evidence="3" type="ORF">ACFSCS_10210</name>
</gene>
<dbReference type="PANTHER" id="PTHR43685">
    <property type="entry name" value="GLYCOSYLTRANSFERASE"/>
    <property type="match status" value="1"/>
</dbReference>
<evidence type="ECO:0000313" key="4">
    <source>
        <dbReference type="Proteomes" id="UP001597326"/>
    </source>
</evidence>
<proteinExistence type="predicted"/>
<accession>A0ABW4RW29</accession>
<evidence type="ECO:0000259" key="2">
    <source>
        <dbReference type="Pfam" id="PF00535"/>
    </source>
</evidence>
<feature type="region of interest" description="Disordered" evidence="1">
    <location>
        <begin position="315"/>
        <end position="339"/>
    </location>
</feature>
<dbReference type="EMBL" id="JBHUFZ010000022">
    <property type="protein sequence ID" value="MFD1890548.1"/>
    <property type="molecule type" value="Genomic_DNA"/>
</dbReference>
<protein>
    <submittedName>
        <fullName evidence="3">Glycosyltransferase family 2 protein</fullName>
    </submittedName>
</protein>
<keyword evidence="4" id="KW-1185">Reference proteome</keyword>
<organism evidence="3 4">
    <name type="scientific">Luteococcus peritonei</name>
    <dbReference type="NCBI Taxonomy" id="88874"/>
    <lineage>
        <taxon>Bacteria</taxon>
        <taxon>Bacillati</taxon>
        <taxon>Actinomycetota</taxon>
        <taxon>Actinomycetes</taxon>
        <taxon>Propionibacteriales</taxon>
        <taxon>Propionibacteriaceae</taxon>
        <taxon>Luteococcus</taxon>
    </lineage>
</organism>
<comment type="caution">
    <text evidence="3">The sequence shown here is derived from an EMBL/GenBank/DDBJ whole genome shotgun (WGS) entry which is preliminary data.</text>
</comment>